<dbReference type="EMBL" id="ML977633">
    <property type="protein sequence ID" value="KAF1995829.1"/>
    <property type="molecule type" value="Genomic_DNA"/>
</dbReference>
<dbReference type="InterPro" id="IPR051911">
    <property type="entry name" value="SDR_oxidoreductase"/>
</dbReference>
<accession>A0A6A5W4J0</accession>
<evidence type="ECO:0000256" key="1">
    <source>
        <dbReference type="ARBA" id="ARBA00006484"/>
    </source>
</evidence>
<name>A0A6A5W4J0_9PLEO</name>
<sequence>MAPYTLPPKAVWFITGCSSGMGATLVTYLSTHTDALIVATARNPTTLSSLPSTPNILKLALDVTSETSIRSAITTTLAHWHRIDILVNNAGYGLMADTETVPPSISRPLMETNFWGPVLLTQLILPIFREQNALSGTIGGLVLQVSSMGGRMAFAGNAFYHASKFALEGFTEAVAKEMHPDWNIHFLLLEPGGVKTRFAETSTKDDAAAGDEGWLDAYLGPSLGTNQLLAYKQDKEATKGWAEPGKVVEAIYGVVSGGEVPLRLALGSDAWNMVKMGYEEGLKGLERWKEVGLGTSGGEQLESIGFLKK</sequence>
<dbReference type="Pfam" id="PF00106">
    <property type="entry name" value="adh_short"/>
    <property type="match status" value="1"/>
</dbReference>
<dbReference type="PRINTS" id="PR00080">
    <property type="entry name" value="SDRFAMILY"/>
</dbReference>
<evidence type="ECO:0000256" key="2">
    <source>
        <dbReference type="ARBA" id="ARBA00023002"/>
    </source>
</evidence>
<dbReference type="InterPro" id="IPR002347">
    <property type="entry name" value="SDR_fam"/>
</dbReference>
<dbReference type="Proteomes" id="UP000799779">
    <property type="component" value="Unassembled WGS sequence"/>
</dbReference>
<dbReference type="SUPFAM" id="SSF51735">
    <property type="entry name" value="NAD(P)-binding Rossmann-fold domains"/>
    <property type="match status" value="1"/>
</dbReference>
<dbReference type="Gene3D" id="3.40.50.720">
    <property type="entry name" value="NAD(P)-binding Rossmann-like Domain"/>
    <property type="match status" value="1"/>
</dbReference>
<dbReference type="GO" id="GO:0016491">
    <property type="term" value="F:oxidoreductase activity"/>
    <property type="evidence" value="ECO:0007669"/>
    <property type="project" value="UniProtKB-KW"/>
</dbReference>
<dbReference type="InterPro" id="IPR036291">
    <property type="entry name" value="NAD(P)-bd_dom_sf"/>
</dbReference>
<dbReference type="PANTHER" id="PTHR43976">
    <property type="entry name" value="SHORT CHAIN DEHYDROGENASE"/>
    <property type="match status" value="1"/>
</dbReference>
<comment type="similarity">
    <text evidence="1 3">Belongs to the short-chain dehydrogenases/reductases (SDR) family.</text>
</comment>
<organism evidence="4 5">
    <name type="scientific">Amniculicola lignicola CBS 123094</name>
    <dbReference type="NCBI Taxonomy" id="1392246"/>
    <lineage>
        <taxon>Eukaryota</taxon>
        <taxon>Fungi</taxon>
        <taxon>Dikarya</taxon>
        <taxon>Ascomycota</taxon>
        <taxon>Pezizomycotina</taxon>
        <taxon>Dothideomycetes</taxon>
        <taxon>Pleosporomycetidae</taxon>
        <taxon>Pleosporales</taxon>
        <taxon>Amniculicolaceae</taxon>
        <taxon>Amniculicola</taxon>
    </lineage>
</organism>
<evidence type="ECO:0000313" key="4">
    <source>
        <dbReference type="EMBL" id="KAF1995829.1"/>
    </source>
</evidence>
<keyword evidence="2" id="KW-0560">Oxidoreductase</keyword>
<proteinExistence type="inferred from homology"/>
<dbReference type="AlphaFoldDB" id="A0A6A5W4J0"/>
<dbReference type="PANTHER" id="PTHR43976:SF16">
    <property type="entry name" value="SHORT-CHAIN DEHYDROGENASE_REDUCTASE FAMILY PROTEIN"/>
    <property type="match status" value="1"/>
</dbReference>
<protein>
    <submittedName>
        <fullName evidence="4">Short-chain dehydrogenase</fullName>
    </submittedName>
</protein>
<evidence type="ECO:0000313" key="5">
    <source>
        <dbReference type="Proteomes" id="UP000799779"/>
    </source>
</evidence>
<dbReference type="PRINTS" id="PR00081">
    <property type="entry name" value="GDHRDH"/>
</dbReference>
<reference evidence="4" key="1">
    <citation type="journal article" date="2020" name="Stud. Mycol.">
        <title>101 Dothideomycetes genomes: a test case for predicting lifestyles and emergence of pathogens.</title>
        <authorList>
            <person name="Haridas S."/>
            <person name="Albert R."/>
            <person name="Binder M."/>
            <person name="Bloem J."/>
            <person name="Labutti K."/>
            <person name="Salamov A."/>
            <person name="Andreopoulos B."/>
            <person name="Baker S."/>
            <person name="Barry K."/>
            <person name="Bills G."/>
            <person name="Bluhm B."/>
            <person name="Cannon C."/>
            <person name="Castanera R."/>
            <person name="Culley D."/>
            <person name="Daum C."/>
            <person name="Ezra D."/>
            <person name="Gonzalez J."/>
            <person name="Henrissat B."/>
            <person name="Kuo A."/>
            <person name="Liang C."/>
            <person name="Lipzen A."/>
            <person name="Lutzoni F."/>
            <person name="Magnuson J."/>
            <person name="Mondo S."/>
            <person name="Nolan M."/>
            <person name="Ohm R."/>
            <person name="Pangilinan J."/>
            <person name="Park H.-J."/>
            <person name="Ramirez L."/>
            <person name="Alfaro M."/>
            <person name="Sun H."/>
            <person name="Tritt A."/>
            <person name="Yoshinaga Y."/>
            <person name="Zwiers L.-H."/>
            <person name="Turgeon B."/>
            <person name="Goodwin S."/>
            <person name="Spatafora J."/>
            <person name="Crous P."/>
            <person name="Grigoriev I."/>
        </authorList>
    </citation>
    <scope>NUCLEOTIDE SEQUENCE</scope>
    <source>
        <strain evidence="4">CBS 123094</strain>
    </source>
</reference>
<dbReference type="OrthoDB" id="1274115at2759"/>
<keyword evidence="5" id="KW-1185">Reference proteome</keyword>
<evidence type="ECO:0000256" key="3">
    <source>
        <dbReference type="RuleBase" id="RU000363"/>
    </source>
</evidence>
<gene>
    <name evidence="4" type="ORF">P154DRAFT_556628</name>
</gene>